<feature type="non-terminal residue" evidence="6">
    <location>
        <position position="74"/>
    </location>
</feature>
<comment type="caution">
    <text evidence="6">The sequence shown here is derived from an EMBL/GenBank/DDBJ whole genome shotgun (WGS) entry which is preliminary data.</text>
</comment>
<proteinExistence type="inferred from homology"/>
<evidence type="ECO:0000256" key="5">
    <source>
        <dbReference type="ARBA" id="ARBA00023052"/>
    </source>
</evidence>
<dbReference type="GO" id="GO:0005829">
    <property type="term" value="C:cytosol"/>
    <property type="evidence" value="ECO:0007669"/>
    <property type="project" value="TreeGrafter"/>
</dbReference>
<dbReference type="PANTHER" id="PTHR43452">
    <property type="entry name" value="PYRUVATE DECARBOXYLASE"/>
    <property type="match status" value="1"/>
</dbReference>
<dbReference type="EMBL" id="LXQA010988882">
    <property type="protein sequence ID" value="MCI80148.1"/>
    <property type="molecule type" value="Genomic_DNA"/>
</dbReference>
<keyword evidence="6" id="KW-0670">Pyruvate</keyword>
<dbReference type="Proteomes" id="UP000265520">
    <property type="component" value="Unassembled WGS sequence"/>
</dbReference>
<evidence type="ECO:0000256" key="1">
    <source>
        <dbReference type="ARBA" id="ARBA00001964"/>
    </source>
</evidence>
<comment type="cofactor">
    <cofactor evidence="1">
        <name>thiamine diphosphate</name>
        <dbReference type="ChEBI" id="CHEBI:58937"/>
    </cofactor>
</comment>
<protein>
    <submittedName>
        <fullName evidence="6">Pyruvate decarboxylase isozyme</fullName>
    </submittedName>
</protein>
<evidence type="ECO:0000313" key="6">
    <source>
        <dbReference type="EMBL" id="MCI80148.1"/>
    </source>
</evidence>
<dbReference type="GO" id="GO:0046872">
    <property type="term" value="F:metal ion binding"/>
    <property type="evidence" value="ECO:0007669"/>
    <property type="project" value="UniProtKB-KW"/>
</dbReference>
<feature type="non-terminal residue" evidence="6">
    <location>
        <position position="1"/>
    </location>
</feature>
<evidence type="ECO:0000256" key="3">
    <source>
        <dbReference type="ARBA" id="ARBA00022723"/>
    </source>
</evidence>
<dbReference type="GO" id="GO:0004737">
    <property type="term" value="F:pyruvate decarboxylase activity"/>
    <property type="evidence" value="ECO:0007669"/>
    <property type="project" value="TreeGrafter"/>
</dbReference>
<keyword evidence="4" id="KW-0460">Magnesium</keyword>
<dbReference type="InterPro" id="IPR029035">
    <property type="entry name" value="DHS-like_NAD/FAD-binding_dom"/>
</dbReference>
<dbReference type="SUPFAM" id="SSF52467">
    <property type="entry name" value="DHS-like NAD/FAD-binding domain"/>
    <property type="match status" value="1"/>
</dbReference>
<sequence length="74" mass="7909">GAVSTAFCAEIVESADAYLFAGPIFNDYSSVGYSLLLKKEKAIIVHPDRVVIANGPAFGCVSMKDFLKALAKRL</sequence>
<dbReference type="PANTHER" id="PTHR43452:SF6">
    <property type="entry name" value="PYRUVATE DECARBOXYLASE 2"/>
    <property type="match status" value="1"/>
</dbReference>
<evidence type="ECO:0000256" key="2">
    <source>
        <dbReference type="ARBA" id="ARBA00007812"/>
    </source>
</evidence>
<name>A0A392UVX3_9FABA</name>
<dbReference type="GO" id="GO:0000949">
    <property type="term" value="P:aromatic amino acid family catabolic process to alcohol via Ehrlich pathway"/>
    <property type="evidence" value="ECO:0007669"/>
    <property type="project" value="TreeGrafter"/>
</dbReference>
<keyword evidence="7" id="KW-1185">Reference proteome</keyword>
<comment type="similarity">
    <text evidence="2">Belongs to the TPP enzyme family.</text>
</comment>
<dbReference type="AlphaFoldDB" id="A0A392UVX3"/>
<accession>A0A392UVX3</accession>
<dbReference type="Gene3D" id="3.40.50.1220">
    <property type="entry name" value="TPP-binding domain"/>
    <property type="match status" value="1"/>
</dbReference>
<evidence type="ECO:0000256" key="4">
    <source>
        <dbReference type="ARBA" id="ARBA00022842"/>
    </source>
</evidence>
<dbReference type="InterPro" id="IPR012110">
    <property type="entry name" value="PDC/IPDC-like"/>
</dbReference>
<organism evidence="6 7">
    <name type="scientific">Trifolium medium</name>
    <dbReference type="NCBI Taxonomy" id="97028"/>
    <lineage>
        <taxon>Eukaryota</taxon>
        <taxon>Viridiplantae</taxon>
        <taxon>Streptophyta</taxon>
        <taxon>Embryophyta</taxon>
        <taxon>Tracheophyta</taxon>
        <taxon>Spermatophyta</taxon>
        <taxon>Magnoliopsida</taxon>
        <taxon>eudicotyledons</taxon>
        <taxon>Gunneridae</taxon>
        <taxon>Pentapetalae</taxon>
        <taxon>rosids</taxon>
        <taxon>fabids</taxon>
        <taxon>Fabales</taxon>
        <taxon>Fabaceae</taxon>
        <taxon>Papilionoideae</taxon>
        <taxon>50 kb inversion clade</taxon>
        <taxon>NPAAA clade</taxon>
        <taxon>Hologalegina</taxon>
        <taxon>IRL clade</taxon>
        <taxon>Trifolieae</taxon>
        <taxon>Trifolium</taxon>
    </lineage>
</organism>
<reference evidence="6 7" key="1">
    <citation type="journal article" date="2018" name="Front. Plant Sci.">
        <title>Red Clover (Trifolium pratense) and Zigzag Clover (T. medium) - A Picture of Genomic Similarities and Differences.</title>
        <authorList>
            <person name="Dluhosova J."/>
            <person name="Istvanek J."/>
            <person name="Nedelnik J."/>
            <person name="Repkova J."/>
        </authorList>
    </citation>
    <scope>NUCLEOTIDE SEQUENCE [LARGE SCALE GENOMIC DNA]</scope>
    <source>
        <strain evidence="7">cv. 10/8</strain>
        <tissue evidence="6">Leaf</tissue>
    </source>
</reference>
<keyword evidence="3" id="KW-0479">Metal-binding</keyword>
<evidence type="ECO:0000313" key="7">
    <source>
        <dbReference type="Proteomes" id="UP000265520"/>
    </source>
</evidence>
<keyword evidence="5" id="KW-0786">Thiamine pyrophosphate</keyword>